<dbReference type="AlphaFoldDB" id="A0A2S3ZLJ7"/>
<dbReference type="RefSeq" id="WP_103430455.1">
    <property type="nucleotide sequence ID" value="NZ_PPXF01000023.1"/>
</dbReference>
<name>A0A2S3ZLJ7_9MICO</name>
<evidence type="ECO:0000313" key="2">
    <source>
        <dbReference type="Proteomes" id="UP000237104"/>
    </source>
</evidence>
<proteinExistence type="predicted"/>
<reference evidence="1 2" key="1">
    <citation type="submission" date="2018-01" db="EMBL/GenBank/DDBJ databases">
        <title>Cryobacterium sp. nov., from glaciers in China.</title>
        <authorList>
            <person name="Liu Q."/>
            <person name="Xin Y.-H."/>
        </authorList>
    </citation>
    <scope>NUCLEOTIDE SEQUENCE [LARGE SCALE GENOMIC DNA]</scope>
    <source>
        <strain evidence="1 2">TMB1-8</strain>
    </source>
</reference>
<dbReference type="Proteomes" id="UP000237104">
    <property type="component" value="Unassembled WGS sequence"/>
</dbReference>
<accession>A0A2S3ZLJ7</accession>
<comment type="caution">
    <text evidence="1">The sequence shown here is derived from an EMBL/GenBank/DDBJ whole genome shotgun (WGS) entry which is preliminary data.</text>
</comment>
<organism evidence="1 2">
    <name type="scientific">Cryobacterium zongtaii</name>
    <dbReference type="NCBI Taxonomy" id="1259217"/>
    <lineage>
        <taxon>Bacteria</taxon>
        <taxon>Bacillati</taxon>
        <taxon>Actinomycetota</taxon>
        <taxon>Actinomycetes</taxon>
        <taxon>Micrococcales</taxon>
        <taxon>Microbacteriaceae</taxon>
        <taxon>Cryobacterium</taxon>
    </lineage>
</organism>
<sequence>MGKLGGVALLIVLVFAFTGIVFVTGGGKNSCAVAATISPTTAADLEPVAGYFGDQLVNAAAIINAGAAAGVNVKGQTLGVMTAMGESGLRNIEYGDLAGPDSRGLFQQRDTWGTLAQRLNPTESAGFFFQRLVKVPNWETLTPTAAAHAVQINADADHYAPYYSKAESVVAALVGGDAACAASAVVGGNAQQLAADLVVKIDAGNITGIAPDHLREIRWTAAGEVHENCGINLAILQIITVAVNTFGSVGISDINRLCTDQYLGNPASSHWANGGGHAVDFFSLDRTPTTGADANAIKLLNILAPLMPEGSATGQVQCRADAGTSIDFAGLNQFNDGCNHVHLQVDPAYTGSLKAAPAQAPS</sequence>
<dbReference type="EMBL" id="PPXF01000023">
    <property type="protein sequence ID" value="POH69162.1"/>
    <property type="molecule type" value="Genomic_DNA"/>
</dbReference>
<protein>
    <submittedName>
        <fullName evidence="1">Uncharacterized protein</fullName>
    </submittedName>
</protein>
<dbReference type="OrthoDB" id="4974465at2"/>
<evidence type="ECO:0000313" key="1">
    <source>
        <dbReference type="EMBL" id="POH69162.1"/>
    </source>
</evidence>
<gene>
    <name evidence="1" type="ORF">C3B59_05860</name>
</gene>